<dbReference type="EMBL" id="U44913">
    <property type="protein sequence ID" value="AAC34920.1"/>
    <property type="molecule type" value="Genomic_DNA"/>
</dbReference>
<name>Q44786_BORBG</name>
<reference evidence="1" key="3">
    <citation type="submission" date="1998-09" db="EMBL/GenBank/DDBJ databases">
        <authorList>
            <person name="Stevenson B."/>
        </authorList>
    </citation>
    <scope>NUCLEOTIDE SEQUENCE</scope>
    <source>
        <strain evidence="1">B31</strain>
        <plasmid evidence="1">cp32-4</plasmid>
    </source>
</reference>
<dbReference type="AlphaFoldDB" id="Q44786"/>
<geneLocation type="plasmid" evidence="1">
    <name>cp32-4</name>
</geneLocation>
<keyword evidence="1" id="KW-0614">Plasmid</keyword>
<sequence length="34" mass="3846">MNKKMKNLIICAVFVLIISCKNNTLSLYDEQSIG</sequence>
<reference evidence="1" key="1">
    <citation type="journal article" date="1996" name="J. Bacteriol.">
        <title>A family of genes located on four separate 32-kilobase circular plasmids in Borrelia burgdorferi B31.</title>
        <authorList>
            <person name="Stevenson B."/>
            <person name="Tilly K."/>
            <person name="Rosa P.A."/>
        </authorList>
    </citation>
    <scope>NUCLEOTIDE SEQUENCE</scope>
    <source>
        <strain evidence="1">B31</strain>
        <plasmid evidence="1">cp32-4</plasmid>
    </source>
</reference>
<proteinExistence type="predicted"/>
<accession>Q7DFF1</accession>
<dbReference type="PROSITE" id="PS51257">
    <property type="entry name" value="PROKAR_LIPOPROTEIN"/>
    <property type="match status" value="1"/>
</dbReference>
<organism evidence="1">
    <name type="scientific">Borreliella burgdorferi</name>
    <name type="common">Lyme disease spirochete</name>
    <name type="synonym">Borrelia burgdorferi</name>
    <dbReference type="NCBI Taxonomy" id="139"/>
    <lineage>
        <taxon>Bacteria</taxon>
        <taxon>Pseudomonadati</taxon>
        <taxon>Spirochaetota</taxon>
        <taxon>Spirochaetia</taxon>
        <taxon>Spirochaetales</taxon>
        <taxon>Borreliaceae</taxon>
        <taxon>Borreliella</taxon>
    </lineage>
</organism>
<evidence type="ECO:0000313" key="1">
    <source>
        <dbReference type="EMBL" id="AAC34920.1"/>
    </source>
</evidence>
<protein>
    <submittedName>
        <fullName evidence="1 2">ErpH</fullName>
    </submittedName>
</protein>
<accession>Q44786</accession>
<reference evidence="1" key="2">
    <citation type="journal article" date="1997" name="J. Bacteriol.">
        <title>Homology throughout the multiple 32-kilobase circular plasmids present in Lyme disease spirochetes.</title>
        <authorList>
            <person name="Casjens S."/>
            <person name="van Vugt R."/>
            <person name="Tilly K."/>
            <person name="Rosa P.A."/>
            <person name="Stevenson B."/>
        </authorList>
    </citation>
    <scope>NUCLEOTIDE SEQUENCE</scope>
    <source>
        <strain evidence="1">B31</strain>
        <plasmid evidence="1">cp32-4</plasmid>
    </source>
</reference>
<evidence type="ECO:0000313" key="2">
    <source>
        <dbReference type="EMBL" id="ABL86593.1"/>
    </source>
</evidence>
<dbReference type="EMBL" id="DQ872879">
    <property type="protein sequence ID" value="ABL86593.1"/>
    <property type="molecule type" value="Genomic_DNA"/>
</dbReference>
<gene>
    <name evidence="1" type="primary">erpH</name>
</gene>
<reference evidence="2" key="4">
    <citation type="submission" date="2006-07" db="EMBL/GenBank/DDBJ databases">
        <title>Genome of Borrelia burgdorferi strain BL206.</title>
        <authorList>
            <person name="Stevenson B."/>
        </authorList>
    </citation>
    <scope>NUCLEOTIDE SEQUENCE</scope>
    <source>
        <strain evidence="2">BL206</strain>
        <plasmid evidence="2">cp32-4</plasmid>
    </source>
</reference>